<keyword evidence="4 9" id="KW-0813">Transport</keyword>
<keyword evidence="7 9" id="KW-0472">Membrane</keyword>
<dbReference type="GO" id="GO:0008137">
    <property type="term" value="F:NADH dehydrogenase (ubiquinone) activity"/>
    <property type="evidence" value="ECO:0007669"/>
    <property type="project" value="UniProtKB-UniRule"/>
</dbReference>
<dbReference type="PANTHER" id="PTHR11058:SF9">
    <property type="entry name" value="NADH-UBIQUINONE OXIDOREDUCTASE CHAIN 3"/>
    <property type="match status" value="1"/>
</dbReference>
<geneLocation type="mitochondrion" evidence="10"/>
<sequence>MFMILLMTIIIIIIIFIMMISNFIISKKMFKFREKMSPFECGFDPEINMRQPFSLQFYLISVIFLIFDVEISLILPIIISMNNLYIFMIINLNILLLLLLFGFFIELKEGSFNWFK</sequence>
<keyword evidence="9" id="KW-0679">Respiratory chain</keyword>
<keyword evidence="9" id="KW-0249">Electron transport</keyword>
<dbReference type="Gene3D" id="1.20.58.1610">
    <property type="entry name" value="NADH:ubiquinone/plastoquinone oxidoreductase, chain 3"/>
    <property type="match status" value="1"/>
</dbReference>
<comment type="similarity">
    <text evidence="2 9">Belongs to the complex I subunit 3 family.</text>
</comment>
<protein>
    <recommendedName>
        <fullName evidence="3 9">NADH-ubiquinone oxidoreductase chain 3</fullName>
        <ecNumber evidence="9">7.1.1.2</ecNumber>
    </recommendedName>
</protein>
<dbReference type="GO" id="GO:0030964">
    <property type="term" value="C:NADH dehydrogenase complex"/>
    <property type="evidence" value="ECO:0007669"/>
    <property type="project" value="TreeGrafter"/>
</dbReference>
<evidence type="ECO:0000256" key="2">
    <source>
        <dbReference type="ARBA" id="ARBA00008472"/>
    </source>
</evidence>
<name>A0A3S8V0C4_9HYME</name>
<dbReference type="EMBL" id="MG923487">
    <property type="protein sequence ID" value="AZL93128.1"/>
    <property type="molecule type" value="Genomic_DNA"/>
</dbReference>
<dbReference type="GO" id="GO:0031966">
    <property type="term" value="C:mitochondrial membrane"/>
    <property type="evidence" value="ECO:0007669"/>
    <property type="project" value="UniProtKB-SubCell"/>
</dbReference>
<keyword evidence="6 9" id="KW-1133">Transmembrane helix</keyword>
<accession>A0A3S8V0C4</accession>
<dbReference type="EC" id="7.1.1.2" evidence="9"/>
<evidence type="ECO:0000256" key="3">
    <source>
        <dbReference type="ARBA" id="ARBA00021007"/>
    </source>
</evidence>
<dbReference type="PANTHER" id="PTHR11058">
    <property type="entry name" value="NADH-UBIQUINONE OXIDOREDUCTASE CHAIN 3"/>
    <property type="match status" value="1"/>
</dbReference>
<evidence type="ECO:0000256" key="9">
    <source>
        <dbReference type="RuleBase" id="RU003640"/>
    </source>
</evidence>
<proteinExistence type="inferred from homology"/>
<gene>
    <name evidence="10" type="primary">nad3</name>
</gene>
<dbReference type="AlphaFoldDB" id="A0A3S8V0C4"/>
<evidence type="ECO:0000256" key="4">
    <source>
        <dbReference type="ARBA" id="ARBA00022448"/>
    </source>
</evidence>
<feature type="transmembrane region" description="Helical" evidence="9">
    <location>
        <begin position="6"/>
        <end position="25"/>
    </location>
</feature>
<evidence type="ECO:0000256" key="5">
    <source>
        <dbReference type="ARBA" id="ARBA00022692"/>
    </source>
</evidence>
<keyword evidence="9 10" id="KW-0496">Mitochondrion</keyword>
<comment type="function">
    <text evidence="9">Core subunit of the mitochondrial membrane respiratory chain NADH dehydrogenase (Complex I) which catalyzes electron transfer from NADH through the respiratory chain, using ubiquinone as an electron acceptor. Essential for the catalytic activity of complex I.</text>
</comment>
<keyword evidence="9" id="KW-0520">NAD</keyword>
<feature type="transmembrane region" description="Helical" evidence="9">
    <location>
        <begin position="85"/>
        <end position="107"/>
    </location>
</feature>
<dbReference type="Pfam" id="PF00507">
    <property type="entry name" value="Oxidored_q4"/>
    <property type="match status" value="1"/>
</dbReference>
<organism evidence="10">
    <name type="scientific">Brachymeria sp. ZJUH_2016006</name>
    <dbReference type="NCBI Taxonomy" id="2491152"/>
    <lineage>
        <taxon>Eukaryota</taxon>
        <taxon>Metazoa</taxon>
        <taxon>Ecdysozoa</taxon>
        <taxon>Arthropoda</taxon>
        <taxon>Hexapoda</taxon>
        <taxon>Insecta</taxon>
        <taxon>Pterygota</taxon>
        <taxon>Neoptera</taxon>
        <taxon>Endopterygota</taxon>
        <taxon>Hymenoptera</taxon>
        <taxon>Apocrita</taxon>
        <taxon>Proctotrupomorpha</taxon>
        <taxon>Chalcidoidea</taxon>
        <taxon>Chalcididae</taxon>
        <taxon>Chalcidinae</taxon>
        <taxon>Brachymeria</taxon>
    </lineage>
</organism>
<keyword evidence="5 9" id="KW-0812">Transmembrane</keyword>
<dbReference type="InterPro" id="IPR000440">
    <property type="entry name" value="NADH_UbQ/plastoQ_OxRdtase_su3"/>
</dbReference>
<comment type="subcellular location">
    <subcellularLocation>
        <location evidence="1">Membrane</location>
    </subcellularLocation>
    <subcellularLocation>
        <location evidence="9">Mitochondrion membrane</location>
        <topology evidence="9">Multi-pass membrane protein</topology>
    </subcellularLocation>
</comment>
<evidence type="ECO:0000256" key="8">
    <source>
        <dbReference type="ARBA" id="ARBA00049551"/>
    </source>
</evidence>
<feature type="transmembrane region" description="Helical" evidence="9">
    <location>
        <begin position="57"/>
        <end position="79"/>
    </location>
</feature>
<keyword evidence="9" id="KW-0830">Ubiquinone</keyword>
<evidence type="ECO:0000256" key="7">
    <source>
        <dbReference type="ARBA" id="ARBA00023136"/>
    </source>
</evidence>
<dbReference type="InterPro" id="IPR038430">
    <property type="entry name" value="NDAH_ubi_oxred_su3_sf"/>
</dbReference>
<comment type="catalytic activity">
    <reaction evidence="8 9">
        <text>a ubiquinone + NADH + 5 H(+)(in) = a ubiquinol + NAD(+) + 4 H(+)(out)</text>
        <dbReference type="Rhea" id="RHEA:29091"/>
        <dbReference type="Rhea" id="RHEA-COMP:9565"/>
        <dbReference type="Rhea" id="RHEA-COMP:9566"/>
        <dbReference type="ChEBI" id="CHEBI:15378"/>
        <dbReference type="ChEBI" id="CHEBI:16389"/>
        <dbReference type="ChEBI" id="CHEBI:17976"/>
        <dbReference type="ChEBI" id="CHEBI:57540"/>
        <dbReference type="ChEBI" id="CHEBI:57945"/>
        <dbReference type="EC" id="7.1.1.2"/>
    </reaction>
</comment>
<evidence type="ECO:0000256" key="1">
    <source>
        <dbReference type="ARBA" id="ARBA00004370"/>
    </source>
</evidence>
<keyword evidence="9" id="KW-1278">Translocase</keyword>
<reference evidence="10" key="1">
    <citation type="journal article" date="2018" name="Mol. Phylogenet. Evol.">
        <title>Mitochondrial phylogenomics of the Hymenoptera.</title>
        <authorList>
            <person name="Tang P."/>
            <person name="Zhu J.C."/>
            <person name="Zheng B.Y."/>
            <person name="Wei S.J."/>
            <person name="Sharkey M."/>
            <person name="Chen X.X."/>
            <person name="Vogler A.P."/>
        </authorList>
    </citation>
    <scope>NUCLEOTIDE SEQUENCE</scope>
</reference>
<evidence type="ECO:0000256" key="6">
    <source>
        <dbReference type="ARBA" id="ARBA00022989"/>
    </source>
</evidence>
<evidence type="ECO:0000313" key="10">
    <source>
        <dbReference type="EMBL" id="AZL93128.1"/>
    </source>
</evidence>